<sequence length="526" mass="59860">MNNKYLNKYITSAIGLVAVFICFYISWMPVFHHGSWSGHDFLFHINRVLSSVNGLKNGQLIPYYDVDYKNHPGYGSNLFYPPLANLLGSIFFYISHDFNVTVKLLAIFIAISSFLTSYFVLIRINGDKLPSVIYSLCFSCSIYMVDNIFIRSSYPEAMAICAIPLFLYGLGYASNRESVFFLASANIIFILSNIPATLCSGVVFIIYYSINRRRLAQYVVSVCISILLCSWYVFPLIYSTHGESFTMLDRDWFPTMSRTYISLYDLISGEIIKSGPLKGMALGIGLPITFAFIWNFATDHNKKKQDYLLVLIILLIICGGINFGFLGGVFTHLSKIQFTWRFIPFLLFSILLILHASGRIKLKYILLIFTSTCLMTSAITVPKKSSHNLTIDIAASANYKDYVLSNAPELGDRIKELKCDNGLSYAFSRTLGSNGLPVFTFSIPTKTTCSIPFMSYKSLELDGAKKYSRDGYFKAELTKGNYIIRIDTTYRFKQVVLISFIVSICTILTILLFALKRKWKWKWKWK</sequence>
<proteinExistence type="predicted"/>
<feature type="transmembrane region" description="Helical" evidence="1">
    <location>
        <begin position="215"/>
        <end position="238"/>
    </location>
</feature>
<evidence type="ECO:0000313" key="2">
    <source>
        <dbReference type="EMBL" id="ADB22818.1"/>
    </source>
</evidence>
<accession>F6GSD1</accession>
<dbReference type="GO" id="GO:0016740">
    <property type="term" value="F:transferase activity"/>
    <property type="evidence" value="ECO:0007669"/>
    <property type="project" value="UniProtKB-KW"/>
</dbReference>
<reference evidence="2" key="1">
    <citation type="journal article" date="2009" name="J. Bacteriol.">
        <title>A novel glucosyltransferase involved in O-antigen modification of Shigella flexneri serotype 1c.</title>
        <authorList>
            <person name="Stagg R.M."/>
            <person name="Tang S.S."/>
            <person name="Carlin N.I."/>
            <person name="Talukder K.A."/>
            <person name="Cam P.D."/>
            <person name="Verma N.K."/>
        </authorList>
    </citation>
    <scope>NUCLEOTIDE SEQUENCE</scope>
    <source>
        <strain evidence="2">Y394</strain>
    </source>
</reference>
<feature type="transmembrane region" description="Helical" evidence="1">
    <location>
        <begin position="279"/>
        <end position="297"/>
    </location>
</feature>
<feature type="transmembrane region" description="Helical" evidence="1">
    <location>
        <begin position="180"/>
        <end position="208"/>
    </location>
</feature>
<feature type="transmembrane region" description="Helical" evidence="1">
    <location>
        <begin position="132"/>
        <end position="150"/>
    </location>
</feature>
<reference evidence="2" key="2">
    <citation type="submission" date="2009-04" db="EMBL/GenBank/DDBJ databases">
        <authorList>
            <person name="Stagg R."/>
            <person name="Tang S."/>
            <person name="Verma N."/>
        </authorList>
    </citation>
    <scope>NUCLEOTIDE SEQUENCE</scope>
    <source>
        <strain evidence="2">Y394</strain>
    </source>
</reference>
<keyword evidence="1" id="KW-1133">Transmembrane helix</keyword>
<feature type="transmembrane region" description="Helical" evidence="1">
    <location>
        <begin position="309"/>
        <end position="332"/>
    </location>
</feature>
<feature type="transmembrane region" description="Helical" evidence="1">
    <location>
        <begin position="157"/>
        <end position="174"/>
    </location>
</feature>
<feature type="transmembrane region" description="Helical" evidence="1">
    <location>
        <begin position="495"/>
        <end position="515"/>
    </location>
</feature>
<dbReference type="RefSeq" id="WP_128881949.1">
    <property type="nucleotide sequence ID" value="NZ_CABVWF010000003.1"/>
</dbReference>
<keyword evidence="1" id="KW-0812">Transmembrane</keyword>
<dbReference type="AlphaFoldDB" id="F6GSD1"/>
<feature type="transmembrane region" description="Helical" evidence="1">
    <location>
        <begin position="338"/>
        <end position="357"/>
    </location>
</feature>
<dbReference type="EMBL" id="FJ905303">
    <property type="protein sequence ID" value="ADB22818.1"/>
    <property type="molecule type" value="Genomic_DNA"/>
</dbReference>
<gene>
    <name evidence="2" type="primary">gtr1c</name>
</gene>
<name>F6GSD1_SHIFL</name>
<feature type="transmembrane region" description="Helical" evidence="1">
    <location>
        <begin position="364"/>
        <end position="381"/>
    </location>
</feature>
<feature type="transmembrane region" description="Helical" evidence="1">
    <location>
        <begin position="102"/>
        <end position="120"/>
    </location>
</feature>
<feature type="transmembrane region" description="Helical" evidence="1">
    <location>
        <begin position="78"/>
        <end position="95"/>
    </location>
</feature>
<evidence type="ECO:0000256" key="1">
    <source>
        <dbReference type="SAM" id="Phobius"/>
    </source>
</evidence>
<protein>
    <submittedName>
        <fullName evidence="2">Glucosyltransferase 1c</fullName>
    </submittedName>
</protein>
<keyword evidence="2" id="KW-0808">Transferase</keyword>
<organism evidence="2">
    <name type="scientific">Shigella flexneri</name>
    <dbReference type="NCBI Taxonomy" id="623"/>
    <lineage>
        <taxon>Bacteria</taxon>
        <taxon>Pseudomonadati</taxon>
        <taxon>Pseudomonadota</taxon>
        <taxon>Gammaproteobacteria</taxon>
        <taxon>Enterobacterales</taxon>
        <taxon>Enterobacteriaceae</taxon>
        <taxon>Shigella</taxon>
    </lineage>
</organism>
<feature type="transmembrane region" description="Helical" evidence="1">
    <location>
        <begin position="9"/>
        <end position="27"/>
    </location>
</feature>
<keyword evidence="1" id="KW-0472">Membrane</keyword>